<keyword evidence="10" id="KW-0472">Membrane</keyword>
<dbReference type="EMBL" id="WNBM01000001">
    <property type="protein sequence ID" value="MTT75243.1"/>
    <property type="molecule type" value="Genomic_DNA"/>
</dbReference>
<feature type="transmembrane region" description="Helical" evidence="10">
    <location>
        <begin position="354"/>
        <end position="372"/>
    </location>
</feature>
<evidence type="ECO:0000256" key="7">
    <source>
        <dbReference type="ARBA" id="ARBA00047899"/>
    </source>
</evidence>
<evidence type="ECO:0000256" key="8">
    <source>
        <dbReference type="ARBA" id="ARBA00048679"/>
    </source>
</evidence>
<evidence type="ECO:0000256" key="6">
    <source>
        <dbReference type="ARBA" id="ARBA00022840"/>
    </source>
</evidence>
<evidence type="ECO:0000313" key="16">
    <source>
        <dbReference type="Proteomes" id="UP000484547"/>
    </source>
</evidence>
<dbReference type="SMART" id="SM00220">
    <property type="entry name" value="S_TKc"/>
    <property type="match status" value="1"/>
</dbReference>
<reference evidence="15 16" key="1">
    <citation type="journal article" date="2019" name="Nat. Med.">
        <title>A library of human gut bacterial isolates paired with longitudinal multiomics data enables mechanistic microbiome research.</title>
        <authorList>
            <person name="Poyet M."/>
            <person name="Groussin M."/>
            <person name="Gibbons S.M."/>
            <person name="Avila-Pacheco J."/>
            <person name="Jiang X."/>
            <person name="Kearney S.M."/>
            <person name="Perrotta A.R."/>
            <person name="Berdy B."/>
            <person name="Zhao S."/>
            <person name="Lieberman T.D."/>
            <person name="Swanson P.K."/>
            <person name="Smith M."/>
            <person name="Roesemann S."/>
            <person name="Alexander J.E."/>
            <person name="Rich S.A."/>
            <person name="Livny J."/>
            <person name="Vlamakis H."/>
            <person name="Clish C."/>
            <person name="Bullock K."/>
            <person name="Deik A."/>
            <person name="Scott J."/>
            <person name="Pierce K.A."/>
            <person name="Xavier R.J."/>
            <person name="Alm E.J."/>
        </authorList>
    </citation>
    <scope>NUCLEOTIDE SEQUENCE [LARGE SCALE GENOMIC DNA]</scope>
    <source>
        <strain evidence="13 16">BIOML-A13</strain>
        <strain evidence="14 15">BIOML-A3</strain>
    </source>
</reference>
<dbReference type="Gene3D" id="1.10.510.10">
    <property type="entry name" value="Transferase(Phosphotransferase) domain 1"/>
    <property type="match status" value="1"/>
</dbReference>
<evidence type="ECO:0000256" key="10">
    <source>
        <dbReference type="SAM" id="Phobius"/>
    </source>
</evidence>
<dbReference type="Gene3D" id="3.30.10.20">
    <property type="match status" value="3"/>
</dbReference>
<evidence type="ECO:0000256" key="4">
    <source>
        <dbReference type="ARBA" id="ARBA00022741"/>
    </source>
</evidence>
<dbReference type="FunFam" id="3.30.200.20:FF:000035">
    <property type="entry name" value="Serine/threonine protein kinase Stk1"/>
    <property type="match status" value="1"/>
</dbReference>
<keyword evidence="2" id="KW-0723">Serine/threonine-protein kinase</keyword>
<dbReference type="CDD" id="cd14014">
    <property type="entry name" value="STKc_PknB_like"/>
    <property type="match status" value="1"/>
</dbReference>
<evidence type="ECO:0000313" key="14">
    <source>
        <dbReference type="EMBL" id="MTU03375.1"/>
    </source>
</evidence>
<dbReference type="OrthoDB" id="9788659at2"/>
<evidence type="ECO:0000256" key="5">
    <source>
        <dbReference type="ARBA" id="ARBA00022777"/>
    </source>
</evidence>
<comment type="catalytic activity">
    <reaction evidence="7">
        <text>L-threonyl-[protein] + ATP = O-phospho-L-threonyl-[protein] + ADP + H(+)</text>
        <dbReference type="Rhea" id="RHEA:46608"/>
        <dbReference type="Rhea" id="RHEA-COMP:11060"/>
        <dbReference type="Rhea" id="RHEA-COMP:11605"/>
        <dbReference type="ChEBI" id="CHEBI:15378"/>
        <dbReference type="ChEBI" id="CHEBI:30013"/>
        <dbReference type="ChEBI" id="CHEBI:30616"/>
        <dbReference type="ChEBI" id="CHEBI:61977"/>
        <dbReference type="ChEBI" id="CHEBI:456216"/>
        <dbReference type="EC" id="2.7.11.1"/>
    </reaction>
</comment>
<dbReference type="InterPro" id="IPR000719">
    <property type="entry name" value="Prot_kinase_dom"/>
</dbReference>
<dbReference type="EC" id="2.7.11.1" evidence="1"/>
<keyword evidence="15" id="KW-1185">Reference proteome</keyword>
<comment type="caution">
    <text evidence="13">The sequence shown here is derived from an EMBL/GenBank/DDBJ whole genome shotgun (WGS) entry which is preliminary data.</text>
</comment>
<dbReference type="PROSITE" id="PS00108">
    <property type="entry name" value="PROTEIN_KINASE_ST"/>
    <property type="match status" value="1"/>
</dbReference>
<keyword evidence="5 13" id="KW-0418">Kinase</keyword>
<feature type="domain" description="PASTA" evidence="12">
    <location>
        <begin position="508"/>
        <end position="574"/>
    </location>
</feature>
<dbReference type="Proteomes" id="UP000443070">
    <property type="component" value="Unassembled WGS sequence"/>
</dbReference>
<evidence type="ECO:0000256" key="1">
    <source>
        <dbReference type="ARBA" id="ARBA00012513"/>
    </source>
</evidence>
<dbReference type="PROSITE" id="PS00107">
    <property type="entry name" value="PROTEIN_KINASE_ATP"/>
    <property type="match status" value="1"/>
</dbReference>
<evidence type="ECO:0000256" key="9">
    <source>
        <dbReference type="PROSITE-ProRule" id="PRU10141"/>
    </source>
</evidence>
<feature type="domain" description="PASTA" evidence="12">
    <location>
        <begin position="373"/>
        <end position="439"/>
    </location>
</feature>
<keyword evidence="4 9" id="KW-0547">Nucleotide-binding</keyword>
<keyword evidence="3" id="KW-0808">Transferase</keyword>
<proteinExistence type="predicted"/>
<keyword evidence="10" id="KW-0812">Transmembrane</keyword>
<dbReference type="Pfam" id="PF03793">
    <property type="entry name" value="PASTA"/>
    <property type="match status" value="3"/>
</dbReference>
<evidence type="ECO:0000256" key="3">
    <source>
        <dbReference type="ARBA" id="ARBA00022679"/>
    </source>
</evidence>
<dbReference type="GO" id="GO:0004674">
    <property type="term" value="F:protein serine/threonine kinase activity"/>
    <property type="evidence" value="ECO:0007669"/>
    <property type="project" value="UniProtKB-KW"/>
</dbReference>
<dbReference type="InterPro" id="IPR005543">
    <property type="entry name" value="PASTA_dom"/>
</dbReference>
<evidence type="ECO:0000259" key="11">
    <source>
        <dbReference type="PROSITE" id="PS50011"/>
    </source>
</evidence>
<dbReference type="InterPro" id="IPR017441">
    <property type="entry name" value="Protein_kinase_ATP_BS"/>
</dbReference>
<accession>A0A7X3BUY0</accession>
<dbReference type="FunFam" id="1.10.510.10:FF:000021">
    <property type="entry name" value="Serine/threonine protein kinase"/>
    <property type="match status" value="1"/>
</dbReference>
<evidence type="ECO:0000256" key="2">
    <source>
        <dbReference type="ARBA" id="ARBA00022527"/>
    </source>
</evidence>
<comment type="catalytic activity">
    <reaction evidence="8">
        <text>L-seryl-[protein] + ATP = O-phospho-L-seryl-[protein] + ADP + H(+)</text>
        <dbReference type="Rhea" id="RHEA:17989"/>
        <dbReference type="Rhea" id="RHEA-COMP:9863"/>
        <dbReference type="Rhea" id="RHEA-COMP:11604"/>
        <dbReference type="ChEBI" id="CHEBI:15378"/>
        <dbReference type="ChEBI" id="CHEBI:29999"/>
        <dbReference type="ChEBI" id="CHEBI:30616"/>
        <dbReference type="ChEBI" id="CHEBI:83421"/>
        <dbReference type="ChEBI" id="CHEBI:456216"/>
        <dbReference type="EC" id="2.7.11.1"/>
    </reaction>
</comment>
<evidence type="ECO:0000313" key="13">
    <source>
        <dbReference type="EMBL" id="MTT75243.1"/>
    </source>
</evidence>
<dbReference type="EMBL" id="WNBW01000001">
    <property type="protein sequence ID" value="MTU03375.1"/>
    <property type="molecule type" value="Genomic_DNA"/>
</dbReference>
<dbReference type="Gene3D" id="3.30.200.20">
    <property type="entry name" value="Phosphorylase Kinase, domain 1"/>
    <property type="match status" value="1"/>
</dbReference>
<dbReference type="PROSITE" id="PS51178">
    <property type="entry name" value="PASTA"/>
    <property type="match status" value="3"/>
</dbReference>
<dbReference type="Pfam" id="PF00069">
    <property type="entry name" value="Pkinase"/>
    <property type="match status" value="1"/>
</dbReference>
<feature type="binding site" evidence="9">
    <location>
        <position position="42"/>
    </location>
    <ligand>
        <name>ATP</name>
        <dbReference type="ChEBI" id="CHEBI:30616"/>
    </ligand>
</feature>
<sequence length="648" mass="71501">MTDMVGKILHNRYKILRPVGVGGMAEVYLAQDMLLDREVAVKILRAQFNNDKSLLEQFRREAQSAARLIHPSIVNIFDVCEENSLYFIVMEYVDGRTLKSILEEQGPLKPFWAVHIACELAAALQHAHNRNIIHCDIKPHNVLINKSMTPKIADFGIARMVTSQTMVYTSSVIGSVHYLSPEQAGGCPVTAQSDIYSLGIVLYEMLTGHVPFDGKTAVAVAMMHLEKTPPPLKTYDPDLPDSLQEVIDKALAKDPADRYATAEEMWQDLYNIKTKMLQESVEEDYAEMLGITAISKNELAEPTGKIYDWANDNEEGAPEETIIMKPAFNKSTDEIVQEAAAINRRERRNKYIKLFALVAILSAVFLMVGNVFSRKTVDVPNVVGKSVVEAQKTLEKSGFTVKLDEEYDEKVTPGYVIKQEPEGISKRKEGSEITLVVSKGLEMLEMPDLIGRKLDNAKKFLSDLGYETGVVTYKFVAGKPADSVLEQAPKAKNKTPKGSKVDLVVCRDPKDLSMPDVMGSSLNDAKKALTELGIMDITVRYVESGSSEGSIVGMEPPAGSKFAADGKVVLQVSSGSHPQSVNKYAEFVVPQGSGTQDVQIILIDANGQRTVYQGAQKAGVRIRQKVEVTGSGKVQFFCNNKMVEEKNL</sequence>
<organism evidence="13 16">
    <name type="scientific">Phascolarctobacterium faecium</name>
    <dbReference type="NCBI Taxonomy" id="33025"/>
    <lineage>
        <taxon>Bacteria</taxon>
        <taxon>Bacillati</taxon>
        <taxon>Bacillota</taxon>
        <taxon>Negativicutes</taxon>
        <taxon>Acidaminococcales</taxon>
        <taxon>Acidaminococcaceae</taxon>
        <taxon>Phascolarctobacterium</taxon>
    </lineage>
</organism>
<gene>
    <name evidence="13" type="primary">pknB</name>
    <name evidence="13" type="ORF">GMD11_03030</name>
    <name evidence="14" type="ORF">GMD18_03030</name>
</gene>
<keyword evidence="10" id="KW-1133">Transmembrane helix</keyword>
<dbReference type="InterPro" id="IPR008271">
    <property type="entry name" value="Ser/Thr_kinase_AS"/>
</dbReference>
<keyword evidence="6 9" id="KW-0067">ATP-binding</keyword>
<evidence type="ECO:0000313" key="15">
    <source>
        <dbReference type="Proteomes" id="UP000443070"/>
    </source>
</evidence>
<dbReference type="RefSeq" id="WP_155163640.1">
    <property type="nucleotide sequence ID" value="NZ_DAWBFF010000001.1"/>
</dbReference>
<dbReference type="PROSITE" id="PS50011">
    <property type="entry name" value="PROTEIN_KINASE_DOM"/>
    <property type="match status" value="1"/>
</dbReference>
<dbReference type="SUPFAM" id="SSF56112">
    <property type="entry name" value="Protein kinase-like (PK-like)"/>
    <property type="match status" value="1"/>
</dbReference>
<protein>
    <recommendedName>
        <fullName evidence="1">non-specific serine/threonine protein kinase</fullName>
        <ecNumber evidence="1">2.7.11.1</ecNumber>
    </recommendedName>
</protein>
<evidence type="ECO:0000259" key="12">
    <source>
        <dbReference type="PROSITE" id="PS51178"/>
    </source>
</evidence>
<name>A0A7X3BUY0_9FIRM</name>
<dbReference type="PANTHER" id="PTHR43289:SF34">
    <property type="entry name" value="SERINE_THREONINE-PROTEIN KINASE YBDM-RELATED"/>
    <property type="match status" value="1"/>
</dbReference>
<dbReference type="AlphaFoldDB" id="A0A7X3BUY0"/>
<dbReference type="GO" id="GO:0005524">
    <property type="term" value="F:ATP binding"/>
    <property type="evidence" value="ECO:0007669"/>
    <property type="project" value="UniProtKB-UniRule"/>
</dbReference>
<dbReference type="PANTHER" id="PTHR43289">
    <property type="entry name" value="MITOGEN-ACTIVATED PROTEIN KINASE KINASE KINASE 20-RELATED"/>
    <property type="match status" value="1"/>
</dbReference>
<dbReference type="InterPro" id="IPR011009">
    <property type="entry name" value="Kinase-like_dom_sf"/>
</dbReference>
<dbReference type="SMART" id="SM00740">
    <property type="entry name" value="PASTA"/>
    <property type="match status" value="3"/>
</dbReference>
<feature type="domain" description="Protein kinase" evidence="11">
    <location>
        <begin position="13"/>
        <end position="270"/>
    </location>
</feature>
<dbReference type="CDD" id="cd06577">
    <property type="entry name" value="PASTA_pknB"/>
    <property type="match status" value="3"/>
</dbReference>
<dbReference type="Proteomes" id="UP000484547">
    <property type="component" value="Unassembled WGS sequence"/>
</dbReference>
<feature type="domain" description="PASTA" evidence="12">
    <location>
        <begin position="440"/>
        <end position="507"/>
    </location>
</feature>
<dbReference type="NCBIfam" id="NF033483">
    <property type="entry name" value="PknB_PASTA_kin"/>
    <property type="match status" value="1"/>
</dbReference>